<evidence type="ECO:0000313" key="8">
    <source>
        <dbReference type="Proteomes" id="UP001279410"/>
    </source>
</evidence>
<evidence type="ECO:0000256" key="5">
    <source>
        <dbReference type="SAM" id="MobiDB-lite"/>
    </source>
</evidence>
<evidence type="ECO:0000256" key="2">
    <source>
        <dbReference type="ARBA" id="ARBA00023157"/>
    </source>
</evidence>
<dbReference type="SMART" id="SM00409">
    <property type="entry name" value="IG"/>
    <property type="match status" value="2"/>
</dbReference>
<feature type="region of interest" description="Disordered" evidence="5">
    <location>
        <begin position="75"/>
        <end position="250"/>
    </location>
</feature>
<dbReference type="Pfam" id="PF13927">
    <property type="entry name" value="Ig_3"/>
    <property type="match status" value="1"/>
</dbReference>
<dbReference type="InterPro" id="IPR036179">
    <property type="entry name" value="Ig-like_dom_sf"/>
</dbReference>
<dbReference type="InterPro" id="IPR013783">
    <property type="entry name" value="Ig-like_fold"/>
</dbReference>
<feature type="compositionally biased region" description="Basic and acidic residues" evidence="5">
    <location>
        <begin position="13"/>
        <end position="27"/>
    </location>
</feature>
<feature type="compositionally biased region" description="Polar residues" evidence="5">
    <location>
        <begin position="1"/>
        <end position="12"/>
    </location>
</feature>
<evidence type="ECO:0000256" key="1">
    <source>
        <dbReference type="ARBA" id="ARBA00022729"/>
    </source>
</evidence>
<gene>
    <name evidence="7" type="ORF">AKAME5_002419800</name>
</gene>
<dbReference type="InterPro" id="IPR003599">
    <property type="entry name" value="Ig_sub"/>
</dbReference>
<dbReference type="Gene3D" id="2.60.40.10">
    <property type="entry name" value="Immunoglobulins"/>
    <property type="match status" value="2"/>
</dbReference>
<dbReference type="InterPro" id="IPR052598">
    <property type="entry name" value="IgSF_CEA-related"/>
</dbReference>
<feature type="compositionally biased region" description="Polar residues" evidence="5">
    <location>
        <begin position="80"/>
        <end position="90"/>
    </location>
</feature>
<dbReference type="InterPro" id="IPR007110">
    <property type="entry name" value="Ig-like_dom"/>
</dbReference>
<keyword evidence="2" id="KW-1015">Disulfide bond</keyword>
<dbReference type="InterPro" id="IPR003598">
    <property type="entry name" value="Ig_sub2"/>
</dbReference>
<feature type="region of interest" description="Disordered" evidence="5">
    <location>
        <begin position="1"/>
        <end position="56"/>
    </location>
</feature>
<evidence type="ECO:0000313" key="7">
    <source>
        <dbReference type="EMBL" id="GLD72873.1"/>
    </source>
</evidence>
<organism evidence="7 8">
    <name type="scientific">Lates japonicus</name>
    <name type="common">Japanese lates</name>
    <dbReference type="NCBI Taxonomy" id="270547"/>
    <lineage>
        <taxon>Eukaryota</taxon>
        <taxon>Metazoa</taxon>
        <taxon>Chordata</taxon>
        <taxon>Craniata</taxon>
        <taxon>Vertebrata</taxon>
        <taxon>Euteleostomi</taxon>
        <taxon>Actinopterygii</taxon>
        <taxon>Neopterygii</taxon>
        <taxon>Teleostei</taxon>
        <taxon>Neoteleostei</taxon>
        <taxon>Acanthomorphata</taxon>
        <taxon>Carangaria</taxon>
        <taxon>Carangaria incertae sedis</taxon>
        <taxon>Centropomidae</taxon>
        <taxon>Lates</taxon>
    </lineage>
</organism>
<dbReference type="PANTHER" id="PTHR44337">
    <property type="entry name" value="CARCINOEMBRYONIC ANTIGEN-RELATED CELL ADHESION MOLECULE 8"/>
    <property type="match status" value="1"/>
</dbReference>
<sequence length="489" mass="53576">MMKRASVSQPQQTEKEERMEGLWDRSNRNCGRADVYQPDDNRRQTAQGLKRLLGNTERVRPYSELYDVQQLLVTKEEVSPEQQEWSSSLDQRGPPETPCIEKEQKELWASQEGEQLQRLEEADKAIFTPEVKSEDDDGDKAQSSQLHHRHTEEERDAEVEAGGSDPDKTLNPGTCLQPGHDKTSQDSESETDDSSLYSEEIREPQSGLNLLHNKVPASDLEHKTEKTPAPSSESAARADHKRHPQEHSEIQKGCCAGQNVLYAALGRSVTLKTFQDILDDDVLVWTFYGGTQGTRVATVSRAELVVHTPYEGKVSVNRANGDLTLNSLEMEDSGYYTFTVTSSGGDAYAAGIELEMLEPISCTKITGPTVTLIAGSSTATLSCQAAAGTMMTRTWLKDGKPLSASSHLVFSDDMSSMTINPLQKEDDGEYTCQLNNIISIDEASYKMVVNSGPEPAMVTGPDTVEVNDHLTLTCSAASTPPTSPGGLTA</sequence>
<dbReference type="AlphaFoldDB" id="A0AAD3RKW5"/>
<dbReference type="Proteomes" id="UP001279410">
    <property type="component" value="Unassembled WGS sequence"/>
</dbReference>
<reference evidence="7" key="1">
    <citation type="submission" date="2022-08" db="EMBL/GenBank/DDBJ databases">
        <title>Genome sequencing of akame (Lates japonicus).</title>
        <authorList>
            <person name="Hashiguchi Y."/>
            <person name="Takahashi H."/>
        </authorList>
    </citation>
    <scope>NUCLEOTIDE SEQUENCE</scope>
    <source>
        <strain evidence="7">Kochi</strain>
    </source>
</reference>
<dbReference type="EMBL" id="BRZM01001278">
    <property type="protein sequence ID" value="GLD72873.1"/>
    <property type="molecule type" value="Genomic_DNA"/>
</dbReference>
<evidence type="ECO:0000259" key="6">
    <source>
        <dbReference type="PROSITE" id="PS50835"/>
    </source>
</evidence>
<dbReference type="PROSITE" id="PS50835">
    <property type="entry name" value="IG_LIKE"/>
    <property type="match status" value="1"/>
</dbReference>
<proteinExistence type="predicted"/>
<keyword evidence="1" id="KW-0732">Signal</keyword>
<keyword evidence="4" id="KW-0393">Immunoglobulin domain</keyword>
<dbReference type="SUPFAM" id="SSF48726">
    <property type="entry name" value="Immunoglobulin"/>
    <property type="match status" value="2"/>
</dbReference>
<name>A0AAD3RKW5_LATJO</name>
<accession>A0AAD3RKW5</accession>
<dbReference type="PANTHER" id="PTHR44337:SF20">
    <property type="entry name" value="CARCINOEMBRYONIC ANTIGEN-RELATED CELL ADHESION MOLECULE 5-RELATED"/>
    <property type="match status" value="1"/>
</dbReference>
<evidence type="ECO:0000256" key="4">
    <source>
        <dbReference type="ARBA" id="ARBA00023319"/>
    </source>
</evidence>
<keyword evidence="8" id="KW-1185">Reference proteome</keyword>
<feature type="compositionally biased region" description="Basic and acidic residues" evidence="5">
    <location>
        <begin position="115"/>
        <end position="124"/>
    </location>
</feature>
<protein>
    <submittedName>
        <fullName evidence="7">Zinc finger and SCAN domain-containing protein 2-like isoform X1</fullName>
    </submittedName>
</protein>
<keyword evidence="3" id="KW-0325">Glycoprotein</keyword>
<comment type="caution">
    <text evidence="7">The sequence shown here is derived from an EMBL/GenBank/DDBJ whole genome shotgun (WGS) entry which is preliminary data.</text>
</comment>
<feature type="domain" description="Ig-like" evidence="6">
    <location>
        <begin position="359"/>
        <end position="450"/>
    </location>
</feature>
<evidence type="ECO:0000256" key="3">
    <source>
        <dbReference type="ARBA" id="ARBA00023180"/>
    </source>
</evidence>
<dbReference type="SMART" id="SM00408">
    <property type="entry name" value="IGc2"/>
    <property type="match status" value="2"/>
</dbReference>